<feature type="transmembrane region" description="Helical" evidence="1">
    <location>
        <begin position="53"/>
        <end position="73"/>
    </location>
</feature>
<feature type="transmembrane region" description="Helical" evidence="1">
    <location>
        <begin position="12"/>
        <end position="33"/>
    </location>
</feature>
<evidence type="ECO:0000256" key="1">
    <source>
        <dbReference type="SAM" id="Phobius"/>
    </source>
</evidence>
<protein>
    <submittedName>
        <fullName evidence="2">DUF4235 domain-containing protein</fullName>
    </submittedName>
</protein>
<keyword evidence="3" id="KW-1185">Reference proteome</keyword>
<gene>
    <name evidence="2" type="ORF">J4G33_13915</name>
</gene>
<evidence type="ECO:0000313" key="3">
    <source>
        <dbReference type="Proteomes" id="UP000664209"/>
    </source>
</evidence>
<evidence type="ECO:0000313" key="2">
    <source>
        <dbReference type="EMBL" id="MBO1752905.1"/>
    </source>
</evidence>
<dbReference type="EMBL" id="JAGEMK010000008">
    <property type="protein sequence ID" value="MBO1752905.1"/>
    <property type="molecule type" value="Genomic_DNA"/>
</dbReference>
<keyword evidence="1" id="KW-0472">Membrane</keyword>
<dbReference type="InterPro" id="IPR025329">
    <property type="entry name" value="DUF4235"/>
</dbReference>
<accession>A0A939RVZ3</accession>
<comment type="caution">
    <text evidence="2">The sequence shown here is derived from an EMBL/GenBank/DDBJ whole genome shotgun (WGS) entry which is preliminary data.</text>
</comment>
<dbReference type="Proteomes" id="UP000664209">
    <property type="component" value="Unassembled WGS sequence"/>
</dbReference>
<dbReference type="Pfam" id="PF14019">
    <property type="entry name" value="DUF4235"/>
    <property type="match status" value="1"/>
</dbReference>
<dbReference type="RefSeq" id="WP_208056592.1">
    <property type="nucleotide sequence ID" value="NZ_JAGEMK010000008.1"/>
</dbReference>
<dbReference type="AlphaFoldDB" id="A0A939RVZ3"/>
<organism evidence="2 3">
    <name type="scientific">Actinotalea soli</name>
    <dbReference type="NCBI Taxonomy" id="2819234"/>
    <lineage>
        <taxon>Bacteria</taxon>
        <taxon>Bacillati</taxon>
        <taxon>Actinomycetota</taxon>
        <taxon>Actinomycetes</taxon>
        <taxon>Micrococcales</taxon>
        <taxon>Cellulomonadaceae</taxon>
        <taxon>Actinotalea</taxon>
    </lineage>
</organism>
<sequence>MSDKKQGVAAKVIGGVVTLVGVWAAQKAVASAWKMVSGHEPPHAEDDDDSRLAEVIGAAVLSSAMVALARVLATRGTAKFLS</sequence>
<reference evidence="2" key="1">
    <citation type="submission" date="2021-03" db="EMBL/GenBank/DDBJ databases">
        <title>Actinotalea soli sp. nov., isolated from soil.</title>
        <authorList>
            <person name="Ping W."/>
            <person name="Zhang J."/>
        </authorList>
    </citation>
    <scope>NUCLEOTIDE SEQUENCE</scope>
    <source>
        <strain evidence="2">BY-33</strain>
    </source>
</reference>
<keyword evidence="1" id="KW-1133">Transmembrane helix</keyword>
<proteinExistence type="predicted"/>
<name>A0A939RVZ3_9CELL</name>
<keyword evidence="1" id="KW-0812">Transmembrane</keyword>